<keyword evidence="4" id="KW-1185">Reference proteome</keyword>
<protein>
    <submittedName>
        <fullName evidence="3">Uncharacterized protein</fullName>
    </submittedName>
</protein>
<reference evidence="4 5" key="1">
    <citation type="submission" date="2016-06" db="EMBL/GenBank/DDBJ databases">
        <title>Complete genome sequences of Bordetella bronchialis and Bordetella flabilis.</title>
        <authorList>
            <person name="LiPuma J.J."/>
            <person name="Spilker T."/>
        </authorList>
    </citation>
    <scope>NUCLEOTIDE SEQUENCE [LARGE SCALE GENOMIC DNA]</scope>
    <source>
        <strain evidence="3 5">AU17976</strain>
        <strain evidence="2 4">AU3182</strain>
    </source>
</reference>
<feature type="signal peptide" evidence="1">
    <location>
        <begin position="1"/>
        <end position="28"/>
    </location>
</feature>
<dbReference type="RefSeq" id="WP_066356790.1">
    <property type="nucleotide sequence ID" value="NZ_CBCSFJ010000002.1"/>
</dbReference>
<evidence type="ECO:0000256" key="1">
    <source>
        <dbReference type="SAM" id="SignalP"/>
    </source>
</evidence>
<dbReference type="STRING" id="463025.BAU08_24985"/>
<dbReference type="AlphaFoldDB" id="A0A193FPK7"/>
<evidence type="ECO:0000313" key="3">
    <source>
        <dbReference type="EMBL" id="ANN74179.1"/>
    </source>
</evidence>
<keyword evidence="1" id="KW-0732">Signal</keyword>
<dbReference type="EMBL" id="CP016171">
    <property type="protein sequence ID" value="ANN74179.1"/>
    <property type="molecule type" value="Genomic_DNA"/>
</dbReference>
<organism evidence="3 5">
    <name type="scientific">Bordetella bronchialis</name>
    <dbReference type="NCBI Taxonomy" id="463025"/>
    <lineage>
        <taxon>Bacteria</taxon>
        <taxon>Pseudomonadati</taxon>
        <taxon>Pseudomonadota</taxon>
        <taxon>Betaproteobacteria</taxon>
        <taxon>Burkholderiales</taxon>
        <taxon>Alcaligenaceae</taxon>
        <taxon>Bordetella</taxon>
    </lineage>
</organism>
<dbReference type="OrthoDB" id="8612724at2"/>
<dbReference type="InterPro" id="IPR049973">
    <property type="entry name" value="STY0301-like"/>
</dbReference>
<sequence length="153" mass="16787">MNTRLPAISFPRLAAALGLVAAAPACLAARPVNTPCPSTLQITQTSTNTPGGWSVMPDPRRDPDHRLQGITFFSGDPRNMVALAPDTEKRSTRGYASSWHFRPDDQGYWIGCSYTDTNLLAVRKLADNISQCDMMQYLADRRRPGGAVEVVCY</sequence>
<evidence type="ECO:0000313" key="4">
    <source>
        <dbReference type="Proteomes" id="UP000091897"/>
    </source>
</evidence>
<dbReference type="Proteomes" id="UP000091897">
    <property type="component" value="Chromosome"/>
</dbReference>
<proteinExistence type="predicted"/>
<name>A0A193FPK7_9BORD</name>
<accession>A0A193FPK7</accession>
<dbReference type="NCBIfam" id="NF042415">
    <property type="entry name" value="STY0301_fam"/>
    <property type="match status" value="1"/>
</dbReference>
<feature type="chain" id="PRO_5008258228" evidence="1">
    <location>
        <begin position="29"/>
        <end position="153"/>
    </location>
</feature>
<dbReference type="Proteomes" id="UP000092213">
    <property type="component" value="Chromosome"/>
</dbReference>
<gene>
    <name evidence="2" type="ORF">BAU06_24410</name>
    <name evidence="3" type="ORF">BAU08_24985</name>
</gene>
<dbReference type="KEGG" id="bbro:BAU06_24410"/>
<evidence type="ECO:0000313" key="2">
    <source>
        <dbReference type="EMBL" id="ANN69029.1"/>
    </source>
</evidence>
<evidence type="ECO:0000313" key="5">
    <source>
        <dbReference type="Proteomes" id="UP000092213"/>
    </source>
</evidence>
<dbReference type="EMBL" id="CP016170">
    <property type="protein sequence ID" value="ANN69029.1"/>
    <property type="molecule type" value="Genomic_DNA"/>
</dbReference>